<feature type="domain" description="DDE-1" evidence="1">
    <location>
        <begin position="192"/>
        <end position="324"/>
    </location>
</feature>
<dbReference type="Gene3D" id="3.30.420.10">
    <property type="entry name" value="Ribonuclease H-like superfamily/Ribonuclease H"/>
    <property type="match status" value="1"/>
</dbReference>
<dbReference type="InterPro" id="IPR050863">
    <property type="entry name" value="CenT-Element_Derived"/>
</dbReference>
<dbReference type="GO" id="GO:0005634">
    <property type="term" value="C:nucleus"/>
    <property type="evidence" value="ECO:0007669"/>
    <property type="project" value="TreeGrafter"/>
</dbReference>
<proteinExistence type="predicted"/>
<evidence type="ECO:0000259" key="1">
    <source>
        <dbReference type="Pfam" id="PF03184"/>
    </source>
</evidence>
<dbReference type="AlphaFoldDB" id="A0AAV6G4J0"/>
<organism evidence="2 3">
    <name type="scientific">Alosa alosa</name>
    <name type="common">allis shad</name>
    <dbReference type="NCBI Taxonomy" id="278164"/>
    <lineage>
        <taxon>Eukaryota</taxon>
        <taxon>Metazoa</taxon>
        <taxon>Chordata</taxon>
        <taxon>Craniata</taxon>
        <taxon>Vertebrata</taxon>
        <taxon>Euteleostomi</taxon>
        <taxon>Actinopterygii</taxon>
        <taxon>Neopterygii</taxon>
        <taxon>Teleostei</taxon>
        <taxon>Clupei</taxon>
        <taxon>Clupeiformes</taxon>
        <taxon>Clupeoidei</taxon>
        <taxon>Clupeidae</taxon>
        <taxon>Alosa</taxon>
    </lineage>
</organism>
<evidence type="ECO:0000313" key="3">
    <source>
        <dbReference type="Proteomes" id="UP000823561"/>
    </source>
</evidence>
<sequence length="329" mass="36973">MDTAKDFSTNYHTITHLCDHISVHEIQAVEANPTYREGHAAERLELSGDLEKELASCIFTAASNYFGLSPEKARRLAYQFAVKHQQPVPSSWQKDKLASEDWLSAFLKQHPTLPMSSSHASALGGSCGFNKNNVHLFFRNLDDVLKRHRFGPEAMWYMDETGVTEGEKPLRVGTRRDFQKEAAITSAEQRCLVTVACSISATGIAIPPYFVFPRKTFRQDLLTSAPVDSGGGWLQEEQFLDFLRHFVRHSKCSPEKPCVLLTDNHGSYLSIETLHFAIGNGIVWMPFPPDSPHLLLPMERYVYGPIKTHINAAIDGWLLASPRKNNDTS</sequence>
<reference evidence="2" key="1">
    <citation type="submission" date="2020-10" db="EMBL/GenBank/DDBJ databases">
        <title>Chromosome-scale genome assembly of the Allis shad, Alosa alosa.</title>
        <authorList>
            <person name="Margot Z."/>
            <person name="Christophe K."/>
            <person name="Cabau C."/>
            <person name="Louis A."/>
            <person name="Berthelot C."/>
            <person name="Parey E."/>
            <person name="Roest Crollius H."/>
            <person name="Montfort J."/>
            <person name="Robinson-Rechavi M."/>
            <person name="Bucao C."/>
            <person name="Bouchez O."/>
            <person name="Gislard M."/>
            <person name="Lluch J."/>
            <person name="Milhes M."/>
            <person name="Lampietro C."/>
            <person name="Lopez Roques C."/>
            <person name="Donnadieu C."/>
            <person name="Braasch I."/>
            <person name="Desvignes T."/>
            <person name="Postlethwait J."/>
            <person name="Bobe J."/>
            <person name="Guiguen Y."/>
        </authorList>
    </citation>
    <scope>NUCLEOTIDE SEQUENCE</scope>
    <source>
        <strain evidence="2">M-15738</strain>
        <tissue evidence="2">Blood</tissue>
    </source>
</reference>
<keyword evidence="3" id="KW-1185">Reference proteome</keyword>
<dbReference type="GO" id="GO:0003677">
    <property type="term" value="F:DNA binding"/>
    <property type="evidence" value="ECO:0007669"/>
    <property type="project" value="TreeGrafter"/>
</dbReference>
<dbReference type="PANTHER" id="PTHR19303">
    <property type="entry name" value="TRANSPOSON"/>
    <property type="match status" value="1"/>
</dbReference>
<accession>A0AAV6G4J0</accession>
<gene>
    <name evidence="2" type="ORF">AALO_G00205730</name>
</gene>
<name>A0AAV6G4J0_9TELE</name>
<dbReference type="InterPro" id="IPR036397">
    <property type="entry name" value="RNaseH_sf"/>
</dbReference>
<dbReference type="PANTHER" id="PTHR19303:SF74">
    <property type="entry name" value="POGO TRANSPOSABLE ELEMENT WITH KRAB DOMAIN"/>
    <property type="match status" value="1"/>
</dbReference>
<comment type="caution">
    <text evidence="2">The sequence shown here is derived from an EMBL/GenBank/DDBJ whole genome shotgun (WGS) entry which is preliminary data.</text>
</comment>
<dbReference type="Pfam" id="PF03184">
    <property type="entry name" value="DDE_1"/>
    <property type="match status" value="1"/>
</dbReference>
<dbReference type="Proteomes" id="UP000823561">
    <property type="component" value="Chromosome 15"/>
</dbReference>
<dbReference type="InterPro" id="IPR004875">
    <property type="entry name" value="DDE_SF_endonuclease_dom"/>
</dbReference>
<evidence type="ECO:0000313" key="2">
    <source>
        <dbReference type="EMBL" id="KAG5269755.1"/>
    </source>
</evidence>
<protein>
    <recommendedName>
        <fullName evidence="1">DDE-1 domain-containing protein</fullName>
    </recommendedName>
</protein>
<dbReference type="EMBL" id="JADWDJ010000015">
    <property type="protein sequence ID" value="KAG5269755.1"/>
    <property type="molecule type" value="Genomic_DNA"/>
</dbReference>